<dbReference type="InterPro" id="IPR011055">
    <property type="entry name" value="Dup_hybrid_motif"/>
</dbReference>
<gene>
    <name evidence="2" type="ORF">EUBDOL_02184</name>
</gene>
<dbReference type="STRING" id="428127.EUBDOL_02184"/>
<dbReference type="CDD" id="cd12797">
    <property type="entry name" value="M23_peptidase"/>
    <property type="match status" value="1"/>
</dbReference>
<sequence>MIMYSYTNKRKLSKKKVFLSLTCLFVAGVAYFTYDYMNKQKPAAPVFKEELPVLALPDSAKKIGLPFTVQATTALDFFDGKQGDIESMTLFEGVYRGNQGMDYTFGEEAFEVVSCYDGKVSEVKDDPIFGQSVSVAYDDVVFTYQSLSEVLVKNGDEIKSGEVIGKAGKNIYNKELGNHLHIVVTKGGQIRDPESVYGKTIEELK</sequence>
<dbReference type="SUPFAM" id="SSF51261">
    <property type="entry name" value="Duplicated hybrid motif"/>
    <property type="match status" value="1"/>
</dbReference>
<dbReference type="HOGENOM" id="CLU_1341534_0_0_9"/>
<dbReference type="InterPro" id="IPR016047">
    <property type="entry name" value="M23ase_b-sheet_dom"/>
</dbReference>
<dbReference type="PANTHER" id="PTHR21666">
    <property type="entry name" value="PEPTIDASE-RELATED"/>
    <property type="match status" value="1"/>
</dbReference>
<dbReference type="Proteomes" id="UP000004090">
    <property type="component" value="Unassembled WGS sequence"/>
</dbReference>
<feature type="domain" description="M23ase beta-sheet core" evidence="1">
    <location>
        <begin position="98"/>
        <end position="193"/>
    </location>
</feature>
<proteinExistence type="predicted"/>
<evidence type="ECO:0000313" key="2">
    <source>
        <dbReference type="EMBL" id="EDP10170.1"/>
    </source>
</evidence>
<reference evidence="2 3" key="1">
    <citation type="submission" date="2007-09" db="EMBL/GenBank/DDBJ databases">
        <title>Draft genome sequence of Eubacterium dolichum (DSM 3991).</title>
        <authorList>
            <person name="Sudarsanam P."/>
            <person name="Ley R."/>
            <person name="Guruge J."/>
            <person name="Turnbaugh P.J."/>
            <person name="Mahowald M."/>
            <person name="Liep D."/>
            <person name="Gordon J."/>
        </authorList>
    </citation>
    <scope>NUCLEOTIDE SEQUENCE [LARGE SCALE GENOMIC DNA]</scope>
    <source>
        <strain evidence="2 3">DSM 3991</strain>
    </source>
</reference>
<dbReference type="AlphaFoldDB" id="A8RF97"/>
<evidence type="ECO:0000259" key="1">
    <source>
        <dbReference type="Pfam" id="PF01551"/>
    </source>
</evidence>
<reference evidence="2 3" key="2">
    <citation type="submission" date="2007-09" db="EMBL/GenBank/DDBJ databases">
        <authorList>
            <person name="Fulton L."/>
            <person name="Clifton S."/>
            <person name="Fulton B."/>
            <person name="Xu J."/>
            <person name="Minx P."/>
            <person name="Pepin K.H."/>
            <person name="Johnson M."/>
            <person name="Thiruvilangam P."/>
            <person name="Bhonagiri V."/>
            <person name="Nash W.E."/>
            <person name="Mardis E.R."/>
            <person name="Wilson R.K."/>
        </authorList>
    </citation>
    <scope>NUCLEOTIDE SEQUENCE [LARGE SCALE GENOMIC DNA]</scope>
    <source>
        <strain evidence="2 3">DSM 3991</strain>
    </source>
</reference>
<dbReference type="Pfam" id="PF01551">
    <property type="entry name" value="Peptidase_M23"/>
    <property type="match status" value="1"/>
</dbReference>
<dbReference type="InterPro" id="IPR050570">
    <property type="entry name" value="Cell_wall_metabolism_enzyme"/>
</dbReference>
<evidence type="ECO:0000313" key="3">
    <source>
        <dbReference type="Proteomes" id="UP000004090"/>
    </source>
</evidence>
<organism evidence="2 3">
    <name type="scientific">Amedibacillus dolichus DSM 3991</name>
    <dbReference type="NCBI Taxonomy" id="428127"/>
    <lineage>
        <taxon>Bacteria</taxon>
        <taxon>Bacillati</taxon>
        <taxon>Bacillota</taxon>
        <taxon>Erysipelotrichia</taxon>
        <taxon>Erysipelotrichales</taxon>
        <taxon>Erysipelotrichaceae</taxon>
        <taxon>Amedibacillus</taxon>
    </lineage>
</organism>
<dbReference type="Gene3D" id="2.70.70.10">
    <property type="entry name" value="Glucose Permease (Domain IIA)"/>
    <property type="match status" value="1"/>
</dbReference>
<dbReference type="PANTHER" id="PTHR21666:SF291">
    <property type="entry name" value="STAGE II SPORULATION PROTEIN Q"/>
    <property type="match status" value="1"/>
</dbReference>
<name>A8RF97_9FIRM</name>
<dbReference type="eggNOG" id="COG0739">
    <property type="taxonomic scope" value="Bacteria"/>
</dbReference>
<accession>A8RF97</accession>
<dbReference type="GO" id="GO:0004222">
    <property type="term" value="F:metalloendopeptidase activity"/>
    <property type="evidence" value="ECO:0007669"/>
    <property type="project" value="TreeGrafter"/>
</dbReference>
<dbReference type="EMBL" id="ABAW02000025">
    <property type="protein sequence ID" value="EDP10170.1"/>
    <property type="molecule type" value="Genomic_DNA"/>
</dbReference>
<protein>
    <submittedName>
        <fullName evidence="2">Peptidase, M23 family</fullName>
    </submittedName>
</protein>
<comment type="caution">
    <text evidence="2">The sequence shown here is derived from an EMBL/GenBank/DDBJ whole genome shotgun (WGS) entry which is preliminary data.</text>
</comment>